<feature type="region of interest" description="Disordered" evidence="3">
    <location>
        <begin position="1"/>
        <end position="55"/>
    </location>
</feature>
<feature type="compositionally biased region" description="Low complexity" evidence="3">
    <location>
        <begin position="1"/>
        <end position="21"/>
    </location>
</feature>
<evidence type="ECO:0000256" key="3">
    <source>
        <dbReference type="SAM" id="MobiDB-lite"/>
    </source>
</evidence>
<dbReference type="PROSITE" id="PS50913">
    <property type="entry name" value="GRIP"/>
    <property type="match status" value="1"/>
</dbReference>
<dbReference type="SMART" id="SM00755">
    <property type="entry name" value="Grip"/>
    <property type="match status" value="1"/>
</dbReference>
<dbReference type="InterPro" id="IPR000237">
    <property type="entry name" value="GRIP_dom"/>
</dbReference>
<sequence>MDPEGTTAPAPTQEPAEAVPPVEEERNPPAPEVLADAAAGEGGQASGAEPEEELAREVMELGLQNEYLRSQIAAARPAGGAEEGNELVRGLKEQVERLGREVQEQRQTREAMERALEHVNVSYAEADGKVQVLTAKLAEAQRKMEKEIKERDDKYVELDTKFQRLHKRAKQRIQDIQKEKEDLEARFNEINQKAEQATSLQVAAQQDLERARQQASDALRSMDAERQQLRTVNSKLRANLDEVRLALEARNNSLEKLQQSMLEKEQMLEKIQGSLQSAEDKRTAIVSELTAKHQKQLESLQAQLAEVSAERTKASETIQSLQEKERQSWEATCESLRSKLEASESAYLRSEVEFAKLKISRLQSEFSAYKVRAHALLQKKDAELNAAKNSDLIKAHEEAIREAEKEVATALAERDQAIHDLQNAQSRHDEVIEARDLALADAEKRLKNVMNKLDSVTCNFLSEKESWEKKLASVEEEWRLKCESLKAQSNGHVDDQLQKNFKELKLKHDKLKEEHESFRDISDRMIEDKEREIAKLLKENKNLHHSLEANAAVSHNDYQNQGSVQQDAMSVELAEQQILQEIEELERENRLHDQQEALLKAELRNMERSQKREGIDMTYLKNVILKLLETGEVGALLPVVATLLQFSPDELKKCQQGVLSSVISSQPPAEPDGASTPNSFFARFSF</sequence>
<name>A0AAV5F9C4_ELECO</name>
<evidence type="ECO:0000313" key="6">
    <source>
        <dbReference type="Proteomes" id="UP001054889"/>
    </source>
</evidence>
<organism evidence="5 6">
    <name type="scientific">Eleusine coracana subsp. coracana</name>
    <dbReference type="NCBI Taxonomy" id="191504"/>
    <lineage>
        <taxon>Eukaryota</taxon>
        <taxon>Viridiplantae</taxon>
        <taxon>Streptophyta</taxon>
        <taxon>Embryophyta</taxon>
        <taxon>Tracheophyta</taxon>
        <taxon>Spermatophyta</taxon>
        <taxon>Magnoliopsida</taxon>
        <taxon>Liliopsida</taxon>
        <taxon>Poales</taxon>
        <taxon>Poaceae</taxon>
        <taxon>PACMAD clade</taxon>
        <taxon>Chloridoideae</taxon>
        <taxon>Cynodonteae</taxon>
        <taxon>Eleusininae</taxon>
        <taxon>Eleusine</taxon>
    </lineage>
</organism>
<dbReference type="PANTHER" id="PTHR23160">
    <property type="entry name" value="SYNAPTONEMAL COMPLEX PROTEIN-RELATED"/>
    <property type="match status" value="1"/>
</dbReference>
<protein>
    <recommendedName>
        <fullName evidence="4">GRIP domain-containing protein</fullName>
    </recommendedName>
</protein>
<evidence type="ECO:0000256" key="2">
    <source>
        <dbReference type="SAM" id="Coils"/>
    </source>
</evidence>
<dbReference type="Proteomes" id="UP001054889">
    <property type="component" value="Unassembled WGS sequence"/>
</dbReference>
<feature type="domain" description="GRIP" evidence="4">
    <location>
        <begin position="610"/>
        <end position="657"/>
    </location>
</feature>
<reference evidence="5" key="2">
    <citation type="submission" date="2021-12" db="EMBL/GenBank/DDBJ databases">
        <title>Resequencing data analysis of finger millet.</title>
        <authorList>
            <person name="Hatakeyama M."/>
            <person name="Aluri S."/>
            <person name="Balachadran M.T."/>
            <person name="Sivarajan S.R."/>
            <person name="Poveda L."/>
            <person name="Shimizu-Inatsugi R."/>
            <person name="Schlapbach R."/>
            <person name="Sreeman S.M."/>
            <person name="Shimizu K.K."/>
        </authorList>
    </citation>
    <scope>NUCLEOTIDE SEQUENCE</scope>
</reference>
<accession>A0AAV5F9C4</accession>
<feature type="coiled-coil region" evidence="2">
    <location>
        <begin position="494"/>
        <end position="612"/>
    </location>
</feature>
<dbReference type="GO" id="GO:0007131">
    <property type="term" value="P:reciprocal meiotic recombination"/>
    <property type="evidence" value="ECO:0007669"/>
    <property type="project" value="TreeGrafter"/>
</dbReference>
<evidence type="ECO:0000313" key="5">
    <source>
        <dbReference type="EMBL" id="GJN32274.1"/>
    </source>
</evidence>
<proteinExistence type="predicted"/>
<dbReference type="AlphaFoldDB" id="A0AAV5F9C4"/>
<dbReference type="Pfam" id="PF01465">
    <property type="entry name" value="GRIP"/>
    <property type="match status" value="1"/>
</dbReference>
<feature type="coiled-coil region" evidence="2">
    <location>
        <begin position="386"/>
        <end position="459"/>
    </location>
</feature>
<keyword evidence="1 2" id="KW-0175">Coiled coil</keyword>
<gene>
    <name evidence="5" type="primary">gb20770</name>
    <name evidence="5" type="ORF">PR202_gb20770</name>
</gene>
<evidence type="ECO:0000256" key="1">
    <source>
        <dbReference type="ARBA" id="ARBA00023054"/>
    </source>
</evidence>
<keyword evidence="6" id="KW-1185">Reference proteome</keyword>
<dbReference type="PANTHER" id="PTHR23160:SF1">
    <property type="entry name" value="PROTEIN GRIP"/>
    <property type="match status" value="1"/>
</dbReference>
<comment type="caution">
    <text evidence="5">The sequence shown here is derived from an EMBL/GenBank/DDBJ whole genome shotgun (WGS) entry which is preliminary data.</text>
</comment>
<feature type="coiled-coil region" evidence="2">
    <location>
        <begin position="81"/>
        <end position="346"/>
    </location>
</feature>
<evidence type="ECO:0000259" key="4">
    <source>
        <dbReference type="PROSITE" id="PS50913"/>
    </source>
</evidence>
<reference evidence="5" key="1">
    <citation type="journal article" date="2018" name="DNA Res.">
        <title>Multiple hybrid de novo genome assembly of finger millet, an orphan allotetraploid crop.</title>
        <authorList>
            <person name="Hatakeyama M."/>
            <person name="Aluri S."/>
            <person name="Balachadran M.T."/>
            <person name="Sivarajan S.R."/>
            <person name="Patrignani A."/>
            <person name="Gruter S."/>
            <person name="Poveda L."/>
            <person name="Shimizu-Inatsugi R."/>
            <person name="Baeten J."/>
            <person name="Francoijs K.J."/>
            <person name="Nataraja K.N."/>
            <person name="Reddy Y.A.N."/>
            <person name="Phadnis S."/>
            <person name="Ravikumar R.L."/>
            <person name="Schlapbach R."/>
            <person name="Sreeman S.M."/>
            <person name="Shimizu K.K."/>
        </authorList>
    </citation>
    <scope>NUCLEOTIDE SEQUENCE</scope>
</reference>
<dbReference type="EMBL" id="BQKI01000084">
    <property type="protein sequence ID" value="GJN32274.1"/>
    <property type="molecule type" value="Genomic_DNA"/>
</dbReference>